<name>A0ABW5CWI0_9BACT</name>
<protein>
    <recommendedName>
        <fullName evidence="9">Apolipoprotein N-acyltransferase</fullName>
        <shortName evidence="9">ALP N-acyltransferase</shortName>
        <ecNumber evidence="9">2.3.1.269</ecNumber>
    </recommendedName>
</protein>
<feature type="transmembrane region" description="Helical" evidence="9">
    <location>
        <begin position="167"/>
        <end position="189"/>
    </location>
</feature>
<gene>
    <name evidence="9 11" type="primary">lnt</name>
    <name evidence="11" type="ORF">ACFSKP_10935</name>
</gene>
<comment type="pathway">
    <text evidence="9">Protein modification; lipoprotein biosynthesis (N-acyl transfer).</text>
</comment>
<dbReference type="EMBL" id="JBHUIM010000001">
    <property type="protein sequence ID" value="MFD2246771.1"/>
    <property type="molecule type" value="Genomic_DNA"/>
</dbReference>
<dbReference type="HAMAP" id="MF_01148">
    <property type="entry name" value="Lnt"/>
    <property type="match status" value="1"/>
</dbReference>
<evidence type="ECO:0000259" key="10">
    <source>
        <dbReference type="PROSITE" id="PS50263"/>
    </source>
</evidence>
<comment type="caution">
    <text evidence="11">The sequence shown here is derived from an EMBL/GenBank/DDBJ whole genome shotgun (WGS) entry which is preliminary data.</text>
</comment>
<evidence type="ECO:0000256" key="1">
    <source>
        <dbReference type="ARBA" id="ARBA00004651"/>
    </source>
</evidence>
<dbReference type="InterPro" id="IPR004563">
    <property type="entry name" value="Apolipo_AcylTrfase"/>
</dbReference>
<proteinExistence type="inferred from homology"/>
<dbReference type="InterPro" id="IPR003010">
    <property type="entry name" value="C-N_Hydrolase"/>
</dbReference>
<dbReference type="CDD" id="cd07571">
    <property type="entry name" value="ALP_N-acyl_transferase"/>
    <property type="match status" value="1"/>
</dbReference>
<keyword evidence="4 9" id="KW-0808">Transferase</keyword>
<feature type="transmembrane region" description="Helical" evidence="9">
    <location>
        <begin position="12"/>
        <end position="31"/>
    </location>
</feature>
<dbReference type="RefSeq" id="WP_250428549.1">
    <property type="nucleotide sequence ID" value="NZ_JALPRR010000001.1"/>
</dbReference>
<keyword evidence="7 9" id="KW-0472">Membrane</keyword>
<sequence>MNSSLSYRALSSPFILPLLALVSAVILWLGWPIKPLGFFLFLGFVPVLYLEKLVSEGGQHKSPGYTFFKYSYLAMVLWNLFTTWWVMHSTVPGGIAAVIFNALFQCAPLMAFYFTKKLLGRVIGYTSFIVYWVAFEQFHLNWDLSWPWLTLGNGFASLNQWVQWYEYTGFLGGSVWILLVNLLIFLTIEHYPFQPIQKKKLLLPLGLVVVPVAISYLMLANYTEQGEAAEVVVVQPNVDPYREKFSGHDNFIPYEEQLQRLISLSEKQITPKTKFVVWPETALRVDEGYWEERIGSYTSIQQLQDFLKRHPGLELVSGIDTYTFYGDNKNASPTVRHLEGFGYYDSFNTGMHINTNSQIEMYHKSKLVPGVEKLPYPHVFKFLGPLAIDLGGTVGSVGSQPHRSVFKYAPKQSIAAAPVICYESIYGEYVSDYIRNGASLIFVITNDGWWSDSPGYKQHLQYATLRAIETRRSVARAANTGISGFINQKGEITDRSEWWVQDALRQTILANTEMTFYTRTGEYIGTSMLWLSLLLFIGTVGKGLMQKARPEEKTKYKNVKA</sequence>
<dbReference type="NCBIfam" id="TIGR00546">
    <property type="entry name" value="lnt"/>
    <property type="match status" value="1"/>
</dbReference>
<keyword evidence="8 9" id="KW-0012">Acyltransferase</keyword>
<keyword evidence="5 9" id="KW-0812">Transmembrane</keyword>
<dbReference type="Pfam" id="PF00795">
    <property type="entry name" value="CN_hydrolase"/>
    <property type="match status" value="1"/>
</dbReference>
<feature type="transmembrane region" description="Helical" evidence="9">
    <location>
        <begin position="93"/>
        <end position="115"/>
    </location>
</feature>
<comment type="catalytic activity">
    <reaction evidence="9">
        <text>N-terminal S-1,2-diacyl-sn-glyceryl-L-cysteinyl-[lipoprotein] + a glycerophospholipid = N-acyl-S-1,2-diacyl-sn-glyceryl-L-cysteinyl-[lipoprotein] + a 2-acyl-sn-glycero-3-phospholipid + H(+)</text>
        <dbReference type="Rhea" id="RHEA:48228"/>
        <dbReference type="Rhea" id="RHEA-COMP:14681"/>
        <dbReference type="Rhea" id="RHEA-COMP:14684"/>
        <dbReference type="ChEBI" id="CHEBI:15378"/>
        <dbReference type="ChEBI" id="CHEBI:136912"/>
        <dbReference type="ChEBI" id="CHEBI:140656"/>
        <dbReference type="ChEBI" id="CHEBI:140657"/>
        <dbReference type="ChEBI" id="CHEBI:140660"/>
        <dbReference type="EC" id="2.3.1.269"/>
    </reaction>
</comment>
<keyword evidence="6 9" id="KW-1133">Transmembrane helix</keyword>
<evidence type="ECO:0000313" key="11">
    <source>
        <dbReference type="EMBL" id="MFD2246771.1"/>
    </source>
</evidence>
<reference evidence="12" key="1">
    <citation type="journal article" date="2019" name="Int. J. Syst. Evol. Microbiol.">
        <title>The Global Catalogue of Microorganisms (GCM) 10K type strain sequencing project: providing services to taxonomists for standard genome sequencing and annotation.</title>
        <authorList>
            <consortium name="The Broad Institute Genomics Platform"/>
            <consortium name="The Broad Institute Genome Sequencing Center for Infectious Disease"/>
            <person name="Wu L."/>
            <person name="Ma J."/>
        </authorList>
    </citation>
    <scope>NUCLEOTIDE SEQUENCE [LARGE SCALE GENOMIC DNA]</scope>
    <source>
        <strain evidence="12">CGMCC 4.1782</strain>
    </source>
</reference>
<dbReference type="EC" id="2.3.1.269" evidence="9"/>
<evidence type="ECO:0000313" key="12">
    <source>
        <dbReference type="Proteomes" id="UP001597374"/>
    </source>
</evidence>
<keyword evidence="12" id="KW-1185">Reference proteome</keyword>
<evidence type="ECO:0000256" key="5">
    <source>
        <dbReference type="ARBA" id="ARBA00022692"/>
    </source>
</evidence>
<evidence type="ECO:0000256" key="8">
    <source>
        <dbReference type="ARBA" id="ARBA00023315"/>
    </source>
</evidence>
<feature type="transmembrane region" description="Helical" evidence="9">
    <location>
        <begin position="201"/>
        <end position="219"/>
    </location>
</feature>
<dbReference type="InterPro" id="IPR036526">
    <property type="entry name" value="C-N_Hydrolase_sf"/>
</dbReference>
<feature type="transmembrane region" description="Helical" evidence="9">
    <location>
        <begin position="523"/>
        <end position="545"/>
    </location>
</feature>
<accession>A0ABW5CWI0</accession>
<dbReference type="PANTHER" id="PTHR38686:SF1">
    <property type="entry name" value="APOLIPOPROTEIN N-ACYLTRANSFERASE"/>
    <property type="match status" value="1"/>
</dbReference>
<evidence type="ECO:0000256" key="9">
    <source>
        <dbReference type="HAMAP-Rule" id="MF_01148"/>
    </source>
</evidence>
<evidence type="ECO:0000256" key="4">
    <source>
        <dbReference type="ARBA" id="ARBA00022679"/>
    </source>
</evidence>
<dbReference type="InterPro" id="IPR045378">
    <property type="entry name" value="LNT_N"/>
</dbReference>
<comment type="function">
    <text evidence="9">Catalyzes the phospholipid dependent N-acylation of the N-terminal cysteine of apolipoprotein, the last step in lipoprotein maturation.</text>
</comment>
<feature type="domain" description="CN hydrolase" evidence="10">
    <location>
        <begin position="229"/>
        <end position="516"/>
    </location>
</feature>
<feature type="transmembrane region" description="Helical" evidence="9">
    <location>
        <begin position="37"/>
        <end position="55"/>
    </location>
</feature>
<evidence type="ECO:0000256" key="6">
    <source>
        <dbReference type="ARBA" id="ARBA00022989"/>
    </source>
</evidence>
<keyword evidence="3 9" id="KW-1003">Cell membrane</keyword>
<evidence type="ECO:0000256" key="7">
    <source>
        <dbReference type="ARBA" id="ARBA00023136"/>
    </source>
</evidence>
<dbReference type="PANTHER" id="PTHR38686">
    <property type="entry name" value="APOLIPOPROTEIN N-ACYLTRANSFERASE"/>
    <property type="match status" value="1"/>
</dbReference>
<feature type="transmembrane region" description="Helical" evidence="9">
    <location>
        <begin position="122"/>
        <end position="140"/>
    </location>
</feature>
<feature type="transmembrane region" description="Helical" evidence="9">
    <location>
        <begin position="67"/>
        <end position="87"/>
    </location>
</feature>
<evidence type="ECO:0000256" key="3">
    <source>
        <dbReference type="ARBA" id="ARBA00022475"/>
    </source>
</evidence>
<organism evidence="11 12">
    <name type="scientific">Pontibacter ruber</name>
    <dbReference type="NCBI Taxonomy" id="1343895"/>
    <lineage>
        <taxon>Bacteria</taxon>
        <taxon>Pseudomonadati</taxon>
        <taxon>Bacteroidota</taxon>
        <taxon>Cytophagia</taxon>
        <taxon>Cytophagales</taxon>
        <taxon>Hymenobacteraceae</taxon>
        <taxon>Pontibacter</taxon>
    </lineage>
</organism>
<dbReference type="PROSITE" id="PS50263">
    <property type="entry name" value="CN_HYDROLASE"/>
    <property type="match status" value="1"/>
</dbReference>
<dbReference type="GO" id="GO:0016746">
    <property type="term" value="F:acyltransferase activity"/>
    <property type="evidence" value="ECO:0007669"/>
    <property type="project" value="UniProtKB-KW"/>
</dbReference>
<dbReference type="SUPFAM" id="SSF56317">
    <property type="entry name" value="Carbon-nitrogen hydrolase"/>
    <property type="match status" value="1"/>
</dbReference>
<evidence type="ECO:0000256" key="2">
    <source>
        <dbReference type="ARBA" id="ARBA00010065"/>
    </source>
</evidence>
<dbReference type="Pfam" id="PF20154">
    <property type="entry name" value="LNT_N"/>
    <property type="match status" value="1"/>
</dbReference>
<dbReference type="Gene3D" id="3.60.110.10">
    <property type="entry name" value="Carbon-nitrogen hydrolase"/>
    <property type="match status" value="1"/>
</dbReference>
<comment type="subcellular location">
    <subcellularLocation>
        <location evidence="1 9">Cell membrane</location>
        <topology evidence="1 9">Multi-pass membrane protein</topology>
    </subcellularLocation>
</comment>
<dbReference type="Proteomes" id="UP001597374">
    <property type="component" value="Unassembled WGS sequence"/>
</dbReference>
<comment type="similarity">
    <text evidence="2 9">Belongs to the CN hydrolase family. Apolipoprotein N-acyltransferase subfamily.</text>
</comment>